<accession>A0A8X6M056</accession>
<dbReference type="AlphaFoldDB" id="A0A8X6M056"/>
<dbReference type="Proteomes" id="UP000887116">
    <property type="component" value="Unassembled WGS sequence"/>
</dbReference>
<gene>
    <name evidence="1" type="ORF">TNCT_73151</name>
</gene>
<evidence type="ECO:0000313" key="1">
    <source>
        <dbReference type="EMBL" id="GFR28390.1"/>
    </source>
</evidence>
<sequence>MQTWTPSAKFLYNQRLIKPIIPELNCPRNLSSTVAKLRMGHFKAMKVSPDNSRSYPICRNCPQTQLTPYHIFDCKAILASLFKLDAPP</sequence>
<reference evidence="1" key="1">
    <citation type="submission" date="2020-07" db="EMBL/GenBank/DDBJ databases">
        <title>Multicomponent nature underlies the extraordinary mechanical properties of spider dragline silk.</title>
        <authorList>
            <person name="Kono N."/>
            <person name="Nakamura H."/>
            <person name="Mori M."/>
            <person name="Yoshida Y."/>
            <person name="Ohtoshi R."/>
            <person name="Malay A.D."/>
            <person name="Moran D.A.P."/>
            <person name="Tomita M."/>
            <person name="Numata K."/>
            <person name="Arakawa K."/>
        </authorList>
    </citation>
    <scope>NUCLEOTIDE SEQUENCE</scope>
</reference>
<evidence type="ECO:0000313" key="2">
    <source>
        <dbReference type="Proteomes" id="UP000887116"/>
    </source>
</evidence>
<comment type="caution">
    <text evidence="1">The sequence shown here is derived from an EMBL/GenBank/DDBJ whole genome shotgun (WGS) entry which is preliminary data.</text>
</comment>
<organism evidence="1 2">
    <name type="scientific">Trichonephila clavata</name>
    <name type="common">Joro spider</name>
    <name type="synonym">Nephila clavata</name>
    <dbReference type="NCBI Taxonomy" id="2740835"/>
    <lineage>
        <taxon>Eukaryota</taxon>
        <taxon>Metazoa</taxon>
        <taxon>Ecdysozoa</taxon>
        <taxon>Arthropoda</taxon>
        <taxon>Chelicerata</taxon>
        <taxon>Arachnida</taxon>
        <taxon>Araneae</taxon>
        <taxon>Araneomorphae</taxon>
        <taxon>Entelegynae</taxon>
        <taxon>Araneoidea</taxon>
        <taxon>Nephilidae</taxon>
        <taxon>Trichonephila</taxon>
    </lineage>
</organism>
<dbReference type="OrthoDB" id="6562203at2759"/>
<name>A0A8X6M056_TRICU</name>
<proteinExistence type="predicted"/>
<keyword evidence="2" id="KW-1185">Reference proteome</keyword>
<protein>
    <submittedName>
        <fullName evidence="1">Uncharacterized protein</fullName>
    </submittedName>
</protein>
<dbReference type="EMBL" id="BMAO01009057">
    <property type="protein sequence ID" value="GFR28390.1"/>
    <property type="molecule type" value="Genomic_DNA"/>
</dbReference>